<organism evidence="10 11">
    <name type="scientific">Borreliella chilensis</name>
    <dbReference type="NCBI Taxonomy" id="1245910"/>
    <lineage>
        <taxon>Bacteria</taxon>
        <taxon>Pseudomonadati</taxon>
        <taxon>Spirochaetota</taxon>
        <taxon>Spirochaetia</taxon>
        <taxon>Spirochaetales</taxon>
        <taxon>Borreliaceae</taxon>
        <taxon>Borreliella</taxon>
    </lineage>
</organism>
<dbReference type="Gene3D" id="3.20.20.140">
    <property type="entry name" value="Metal-dependent hydrolases"/>
    <property type="match status" value="1"/>
</dbReference>
<feature type="domain" description="Amidohydrolase-related" evidence="9">
    <location>
        <begin position="57"/>
        <end position="396"/>
    </location>
</feature>
<gene>
    <name evidence="10" type="ORF">OY14_00730</name>
</gene>
<evidence type="ECO:0000256" key="6">
    <source>
        <dbReference type="PIRSR" id="PIRSR038994-1"/>
    </source>
</evidence>
<feature type="binding site" evidence="7">
    <location>
        <begin position="326"/>
        <end position="328"/>
    </location>
    <ligand>
        <name>substrate</name>
    </ligand>
</feature>
<reference evidence="10 11" key="1">
    <citation type="journal article" date="2015" name="Genome Announc.">
        <title>Genome Sequence of Borrelia chilensis VA1, a South American Member of the Lyme Borreliosis Group.</title>
        <authorList>
            <person name="Huang W."/>
            <person name="Ojaimi C."/>
            <person name="Fallon J.T."/>
            <person name="Travisany D."/>
            <person name="Maass A."/>
            <person name="Ivanova L."/>
            <person name="Tomova A."/>
            <person name="Gonzalez-Acuna D."/>
            <person name="Godfrey H.P."/>
            <person name="Cabello F.C."/>
        </authorList>
    </citation>
    <scope>NUCLEOTIDE SEQUENCE [LARGE SCALE GENOMIC DNA]</scope>
    <source>
        <strain evidence="10 11">VA1</strain>
    </source>
</reference>
<feature type="binding site" evidence="8">
    <location>
        <position position="233"/>
    </location>
    <ligand>
        <name>Zn(2+)</name>
        <dbReference type="ChEBI" id="CHEBI:29105"/>
    </ligand>
</feature>
<keyword evidence="11" id="KW-1185">Reference proteome</keyword>
<evidence type="ECO:0000256" key="4">
    <source>
        <dbReference type="ARBA" id="ARBA00023277"/>
    </source>
</evidence>
<keyword evidence="4 5" id="KW-0119">Carbohydrate metabolism</keyword>
<feature type="binding site" evidence="7">
    <location>
        <position position="268"/>
    </location>
    <ligand>
        <name>substrate</name>
    </ligand>
</feature>
<evidence type="ECO:0000256" key="3">
    <source>
        <dbReference type="ARBA" id="ARBA00022801"/>
    </source>
</evidence>
<dbReference type="Gene3D" id="2.30.40.10">
    <property type="entry name" value="Urease, subunit C, domain 1"/>
    <property type="match status" value="1"/>
</dbReference>
<evidence type="ECO:0000256" key="5">
    <source>
        <dbReference type="PIRNR" id="PIRNR038994"/>
    </source>
</evidence>
<dbReference type="KEGG" id="bchi:OY14_00730"/>
<feature type="binding site" evidence="7">
    <location>
        <begin position="236"/>
        <end position="237"/>
    </location>
    <ligand>
        <name>substrate</name>
    </ligand>
</feature>
<dbReference type="InterPro" id="IPR011059">
    <property type="entry name" value="Metal-dep_hydrolase_composite"/>
</dbReference>
<dbReference type="InterPro" id="IPR032466">
    <property type="entry name" value="Metal_Hydrolase"/>
</dbReference>
<dbReference type="AlphaFoldDB" id="A0A0A7UWP9"/>
<evidence type="ECO:0000259" key="9">
    <source>
        <dbReference type="Pfam" id="PF01979"/>
    </source>
</evidence>
<protein>
    <submittedName>
        <fullName evidence="10">N-acetylglucosamine-6-phosphate deacetylase</fullName>
    </submittedName>
</protein>
<proteinExistence type="inferred from homology"/>
<dbReference type="HOGENOM" id="CLU_032482_2_1_12"/>
<dbReference type="EMBL" id="CP009910">
    <property type="protein sequence ID" value="AJA90629.1"/>
    <property type="molecule type" value="Genomic_DNA"/>
</dbReference>
<comment type="similarity">
    <text evidence="1 5">Belongs to the metallo-dependent hydrolases superfamily. NagA family.</text>
</comment>
<feature type="active site" description="Proton donor/acceptor" evidence="6">
    <location>
        <position position="291"/>
    </location>
</feature>
<evidence type="ECO:0000313" key="11">
    <source>
        <dbReference type="Proteomes" id="UP000030940"/>
    </source>
</evidence>
<dbReference type="STRING" id="1245910.OY14_00730"/>
<dbReference type="SUPFAM" id="SSF51556">
    <property type="entry name" value="Metallo-dependent hydrolases"/>
    <property type="match status" value="1"/>
</dbReference>
<dbReference type="PANTHER" id="PTHR11113:SF14">
    <property type="entry name" value="N-ACETYLGLUCOSAMINE-6-PHOSPHATE DEACETYLASE"/>
    <property type="match status" value="1"/>
</dbReference>
<dbReference type="Pfam" id="PF01979">
    <property type="entry name" value="Amidohydro_1"/>
    <property type="match status" value="1"/>
</dbReference>
<sequence>MPSFCLFNSKSVLTGNDKLDNSAVLIKDNKIFDIVTSDRLEKMDLKEYQMIDTKGNYITPGLYDNHIHGFHGHGTDKCSTESILKMSEHLAQYGVVGFLPTLYPRPIDEMIKTIKICTAAIGKEKGAKILGLHLEGPFFSPEKRGAHPVSYLHEPSVKVMQKLIDAAGGVFTGSNGKKKTHISTMTVAPELKGMRELAIFCLENNINLQAGHTNAKYENMIEGFQVGILHTTHFFNAMSKLDHRNPNAIGAVLIHGDVSCEIIADGHHIHPKLVLMLRKLKDISKIVLVTDGLTPTLQTSGKLIANGDEVYIAEDGLFHSVKSNTIAGSALTMIQGLKNLVEFGYSLSDAVQASSYNPTRILNIDKKGLICHGYDANINVLDKDFNLKLTMIESKIIFNNL</sequence>
<evidence type="ECO:0000313" key="10">
    <source>
        <dbReference type="EMBL" id="AJA90629.1"/>
    </source>
</evidence>
<feature type="binding site" evidence="8">
    <location>
        <position position="212"/>
    </location>
    <ligand>
        <name>Zn(2+)</name>
        <dbReference type="ChEBI" id="CHEBI:29105"/>
    </ligand>
</feature>
<keyword evidence="3 5" id="KW-0378">Hydrolase</keyword>
<dbReference type="PIRSF" id="PIRSF038994">
    <property type="entry name" value="NagA"/>
    <property type="match status" value="1"/>
</dbReference>
<dbReference type="GO" id="GO:0008448">
    <property type="term" value="F:N-acetylglucosamine-6-phosphate deacetylase activity"/>
    <property type="evidence" value="ECO:0007669"/>
    <property type="project" value="InterPro"/>
</dbReference>
<evidence type="ECO:0000256" key="8">
    <source>
        <dbReference type="PIRSR" id="PIRSR038994-3"/>
    </source>
</evidence>
<comment type="cofactor">
    <cofactor evidence="8">
        <name>a divalent metal cation</name>
        <dbReference type="ChEBI" id="CHEBI:60240"/>
    </cofactor>
    <text evidence="8">Binds 1 divalent metal cation per subunit.</text>
</comment>
<keyword evidence="2 8" id="KW-0479">Metal-binding</keyword>
<feature type="binding site" evidence="7">
    <location>
        <position position="244"/>
    </location>
    <ligand>
        <name>substrate</name>
    </ligand>
</feature>
<evidence type="ECO:0000256" key="2">
    <source>
        <dbReference type="ARBA" id="ARBA00022723"/>
    </source>
</evidence>
<dbReference type="InterPro" id="IPR006680">
    <property type="entry name" value="Amidohydro-rel"/>
</dbReference>
<feature type="binding site" evidence="7">
    <location>
        <position position="146"/>
    </location>
    <ligand>
        <name>substrate</name>
    </ligand>
</feature>
<dbReference type="Proteomes" id="UP000030940">
    <property type="component" value="Chromosome"/>
</dbReference>
<dbReference type="InterPro" id="IPR003764">
    <property type="entry name" value="GlcNAc_6-P_deAcase"/>
</dbReference>
<evidence type="ECO:0000256" key="7">
    <source>
        <dbReference type="PIRSR" id="PIRSR038994-2"/>
    </source>
</evidence>
<dbReference type="GO" id="GO:0006046">
    <property type="term" value="P:N-acetylglucosamine catabolic process"/>
    <property type="evidence" value="ECO:0007669"/>
    <property type="project" value="TreeGrafter"/>
</dbReference>
<dbReference type="NCBIfam" id="TIGR00221">
    <property type="entry name" value="nagA"/>
    <property type="match status" value="1"/>
</dbReference>
<accession>A0A0A7UWP9</accession>
<feature type="binding site" evidence="8">
    <location>
        <position position="135"/>
    </location>
    <ligand>
        <name>Zn(2+)</name>
        <dbReference type="ChEBI" id="CHEBI:29105"/>
    </ligand>
</feature>
<dbReference type="SUPFAM" id="SSF51338">
    <property type="entry name" value="Composite domain of metallo-dependent hydrolases"/>
    <property type="match status" value="1"/>
</dbReference>
<dbReference type="CDD" id="cd00854">
    <property type="entry name" value="NagA"/>
    <property type="match status" value="1"/>
</dbReference>
<evidence type="ECO:0000256" key="1">
    <source>
        <dbReference type="ARBA" id="ARBA00010716"/>
    </source>
</evidence>
<dbReference type="PANTHER" id="PTHR11113">
    <property type="entry name" value="N-ACETYLGLUCOSAMINE-6-PHOSPHATE DEACETYLASE"/>
    <property type="match status" value="1"/>
</dbReference>
<name>A0A0A7UWP9_9SPIR</name>
<dbReference type="GO" id="GO:0046872">
    <property type="term" value="F:metal ion binding"/>
    <property type="evidence" value="ECO:0007669"/>
    <property type="project" value="UniProtKB-KW"/>
</dbReference>